<dbReference type="EMBL" id="FRAG01000006">
    <property type="protein sequence ID" value="SHJ69131.1"/>
    <property type="molecule type" value="Genomic_DNA"/>
</dbReference>
<accession>A0A1M6LD14</accession>
<organism evidence="1 2">
    <name type="scientific">Paramaledivibacter caminithermalis (strain DSM 15212 / CIP 107654 / DViRD3)</name>
    <name type="common">Clostridium caminithermale</name>
    <dbReference type="NCBI Taxonomy" id="1121301"/>
    <lineage>
        <taxon>Bacteria</taxon>
        <taxon>Bacillati</taxon>
        <taxon>Bacillota</taxon>
        <taxon>Clostridia</taxon>
        <taxon>Peptostreptococcales</taxon>
        <taxon>Caminicellaceae</taxon>
        <taxon>Paramaledivibacter</taxon>
    </lineage>
</organism>
<sequence>MPFRPFVDEKVFLFFEGQSYWGRLRLRLRLSIRIRVILDRMEENF</sequence>
<gene>
    <name evidence="1" type="ORF">SAMN02745912_00736</name>
</gene>
<reference evidence="1 2" key="1">
    <citation type="submission" date="2016-11" db="EMBL/GenBank/DDBJ databases">
        <authorList>
            <person name="Jaros S."/>
            <person name="Januszkiewicz K."/>
            <person name="Wedrychowicz H."/>
        </authorList>
    </citation>
    <scope>NUCLEOTIDE SEQUENCE [LARGE SCALE GENOMIC DNA]</scope>
    <source>
        <strain evidence="1 2">DSM 15212</strain>
    </source>
</reference>
<protein>
    <submittedName>
        <fullName evidence="1">Uncharacterized protein</fullName>
    </submittedName>
</protein>
<keyword evidence="2" id="KW-1185">Reference proteome</keyword>
<proteinExistence type="predicted"/>
<dbReference type="Proteomes" id="UP000184465">
    <property type="component" value="Unassembled WGS sequence"/>
</dbReference>
<dbReference type="AlphaFoldDB" id="A0A1M6LD14"/>
<evidence type="ECO:0000313" key="2">
    <source>
        <dbReference type="Proteomes" id="UP000184465"/>
    </source>
</evidence>
<dbReference type="STRING" id="1121301.SAMN02745912_00736"/>
<evidence type="ECO:0000313" key="1">
    <source>
        <dbReference type="EMBL" id="SHJ69131.1"/>
    </source>
</evidence>
<name>A0A1M6LD14_PARC5</name>